<organism evidence="1 2">
    <name type="scientific">candidate division WWE3 bacterium CG08_land_8_20_14_0_20_41_15</name>
    <dbReference type="NCBI Taxonomy" id="1975086"/>
    <lineage>
        <taxon>Bacteria</taxon>
        <taxon>Katanobacteria</taxon>
    </lineage>
</organism>
<dbReference type="Proteomes" id="UP000231098">
    <property type="component" value="Unassembled WGS sequence"/>
</dbReference>
<dbReference type="EMBL" id="PEYV01000061">
    <property type="protein sequence ID" value="PIS21239.1"/>
    <property type="molecule type" value="Genomic_DNA"/>
</dbReference>
<dbReference type="AlphaFoldDB" id="A0A2H0XAN9"/>
<reference evidence="2" key="1">
    <citation type="submission" date="2017-09" db="EMBL/GenBank/DDBJ databases">
        <title>Depth-based differentiation of microbial function through sediment-hosted aquifers and enrichment of novel symbionts in the deep terrestrial subsurface.</title>
        <authorList>
            <person name="Probst A.J."/>
            <person name="Ladd B."/>
            <person name="Jarett J.K."/>
            <person name="Geller-Mcgrath D.E."/>
            <person name="Sieber C.M.K."/>
            <person name="Emerson J.B."/>
            <person name="Anantharaman K."/>
            <person name="Thomas B.C."/>
            <person name="Malmstrom R."/>
            <person name="Stieglmeier M."/>
            <person name="Klingl A."/>
            <person name="Woyke T."/>
            <person name="Ryan C.M."/>
            <person name="Banfield J.F."/>
        </authorList>
    </citation>
    <scope>NUCLEOTIDE SEQUENCE [LARGE SCALE GENOMIC DNA]</scope>
</reference>
<accession>A0A2H0XAN9</accession>
<protein>
    <submittedName>
        <fullName evidence="1">Uncharacterized protein</fullName>
    </submittedName>
</protein>
<evidence type="ECO:0000313" key="1">
    <source>
        <dbReference type="EMBL" id="PIS21239.1"/>
    </source>
</evidence>
<gene>
    <name evidence="1" type="ORF">COT51_03765</name>
</gene>
<sequence>MIRVVIVIFDLFDTGDVAKAENRLSLLRSDGYTIVNSTATDAKVIIILEGDVSIPLPEK</sequence>
<comment type="caution">
    <text evidence="1">The sequence shown here is derived from an EMBL/GenBank/DDBJ whole genome shotgun (WGS) entry which is preliminary data.</text>
</comment>
<evidence type="ECO:0000313" key="2">
    <source>
        <dbReference type="Proteomes" id="UP000231098"/>
    </source>
</evidence>
<name>A0A2H0XAN9_UNCKA</name>
<proteinExistence type="predicted"/>